<reference evidence="3 4" key="1">
    <citation type="submission" date="2016-07" db="EMBL/GenBank/DDBJ databases">
        <title>Pervasive Adenine N6-methylation of Active Genes in Fungi.</title>
        <authorList>
            <consortium name="DOE Joint Genome Institute"/>
            <person name="Mondo S.J."/>
            <person name="Dannebaum R.O."/>
            <person name="Kuo R.C."/>
            <person name="Labutti K."/>
            <person name="Haridas S."/>
            <person name="Kuo A."/>
            <person name="Salamov A."/>
            <person name="Ahrendt S.R."/>
            <person name="Lipzen A."/>
            <person name="Sullivan W."/>
            <person name="Andreopoulos W.B."/>
            <person name="Clum A."/>
            <person name="Lindquist E."/>
            <person name="Daum C."/>
            <person name="Ramamoorthy G.K."/>
            <person name="Gryganskyi A."/>
            <person name="Culley D."/>
            <person name="Magnuson J.K."/>
            <person name="James T.Y."/>
            <person name="O'Malley M.A."/>
            <person name="Stajich J.E."/>
            <person name="Spatafora J.W."/>
            <person name="Visel A."/>
            <person name="Grigoriev I.V."/>
        </authorList>
    </citation>
    <scope>NUCLEOTIDE SEQUENCE [LARGE SCALE GENOMIC DNA]</scope>
    <source>
        <strain evidence="3 4">NRRL 1336</strain>
    </source>
</reference>
<feature type="compositionally biased region" description="Low complexity" evidence="1">
    <location>
        <begin position="179"/>
        <end position="188"/>
    </location>
</feature>
<feature type="compositionally biased region" description="Polar residues" evidence="1">
    <location>
        <begin position="13"/>
        <end position="35"/>
    </location>
</feature>
<keyword evidence="4" id="KW-1185">Reference proteome</keyword>
<feature type="region of interest" description="Disordered" evidence="1">
    <location>
        <begin position="1"/>
        <end position="51"/>
    </location>
</feature>
<dbReference type="OrthoDB" id="433924at2759"/>
<dbReference type="Gene3D" id="2.40.50.40">
    <property type="match status" value="2"/>
</dbReference>
<sequence length="569" mass="64187">MARSPLKKKRTHGNASSSKTTYPHVHSSSSINTLADINHNQDDTTYSDSDIENFCDMDDYSDTITKNDRSIFSKRTFIDIDSLENDSEDEVNNNYELIDTDDDLFHQLPFSDTDNDTSKHNDKKKDSKKKGKTPVSPSLLPCSPSLPQNPELFKGSTANGKRRLEDSDDNDDNDDNNKNKTTNTSSGSNKKHTQHEATPPPAAINIDDDDDDNHLPSIQESMLEDDIEATLRRRESLDNRWDPGSKYEVESILQHKTYRNHVVRYEVKWKGYPDSENTLEPAASFHEDCRQFVLQYWRSLPKDVVRPTNIPMDPTWISIDDDNENDNAASLSLSTVTKSPMAATAVGGADEMIKHAFPTEVISLDDDDDTDYLDAMEMNDDDDPISRTLSSDDDMAFVSDHNNNSSSNSSSNSDSDNRTELGLGNGTTPTSTAPYVAAETSTNGHSNNTKTIHQTIYPLIPIINDDAYKLIAKTKKITQKDMATNYKKDGYKFIYSKPAGQILDEMDWTDEDMTIDNILPLKTDQSQLMAYLTWPNHVKTVHLIEELHDKCAKKLCLYYEKQIQHAHSS</sequence>
<feature type="region of interest" description="Disordered" evidence="1">
    <location>
        <begin position="377"/>
        <end position="449"/>
    </location>
</feature>
<dbReference type="STRING" id="90262.A0A1X2IGC4"/>
<evidence type="ECO:0000313" key="4">
    <source>
        <dbReference type="Proteomes" id="UP000193560"/>
    </source>
</evidence>
<evidence type="ECO:0000313" key="3">
    <source>
        <dbReference type="EMBL" id="ORZ15934.1"/>
    </source>
</evidence>
<feature type="compositionally biased region" description="Low complexity" evidence="1">
    <location>
        <begin position="136"/>
        <end position="146"/>
    </location>
</feature>
<dbReference type="AlphaFoldDB" id="A0A1X2IGC4"/>
<feature type="domain" description="Chromo" evidence="2">
    <location>
        <begin position="247"/>
        <end position="298"/>
    </location>
</feature>
<proteinExistence type="predicted"/>
<comment type="caution">
    <text evidence="3">The sequence shown here is derived from an EMBL/GenBank/DDBJ whole genome shotgun (WGS) entry which is preliminary data.</text>
</comment>
<dbReference type="PROSITE" id="PS50013">
    <property type="entry name" value="CHROMO_2"/>
    <property type="match status" value="1"/>
</dbReference>
<feature type="compositionally biased region" description="Basic residues" evidence="1">
    <location>
        <begin position="1"/>
        <end position="12"/>
    </location>
</feature>
<dbReference type="SUPFAM" id="SSF54160">
    <property type="entry name" value="Chromo domain-like"/>
    <property type="match status" value="2"/>
</dbReference>
<dbReference type="InterPro" id="IPR016197">
    <property type="entry name" value="Chromo-like_dom_sf"/>
</dbReference>
<organism evidence="3 4">
    <name type="scientific">Absidia repens</name>
    <dbReference type="NCBI Taxonomy" id="90262"/>
    <lineage>
        <taxon>Eukaryota</taxon>
        <taxon>Fungi</taxon>
        <taxon>Fungi incertae sedis</taxon>
        <taxon>Mucoromycota</taxon>
        <taxon>Mucoromycotina</taxon>
        <taxon>Mucoromycetes</taxon>
        <taxon>Mucorales</taxon>
        <taxon>Cunninghamellaceae</taxon>
        <taxon>Absidia</taxon>
    </lineage>
</organism>
<dbReference type="SMART" id="SM00298">
    <property type="entry name" value="CHROMO"/>
    <property type="match status" value="1"/>
</dbReference>
<dbReference type="Proteomes" id="UP000193560">
    <property type="component" value="Unassembled WGS sequence"/>
</dbReference>
<dbReference type="InterPro" id="IPR023780">
    <property type="entry name" value="Chromo_domain"/>
</dbReference>
<feature type="region of interest" description="Disordered" evidence="1">
    <location>
        <begin position="106"/>
        <end position="223"/>
    </location>
</feature>
<dbReference type="EMBL" id="MCGE01000012">
    <property type="protein sequence ID" value="ORZ15934.1"/>
    <property type="molecule type" value="Genomic_DNA"/>
</dbReference>
<evidence type="ECO:0000259" key="2">
    <source>
        <dbReference type="PROSITE" id="PS50013"/>
    </source>
</evidence>
<feature type="compositionally biased region" description="Basic and acidic residues" evidence="1">
    <location>
        <begin position="116"/>
        <end position="125"/>
    </location>
</feature>
<dbReference type="CDD" id="cd00024">
    <property type="entry name" value="CD_CSD"/>
    <property type="match status" value="1"/>
</dbReference>
<feature type="compositionally biased region" description="Polar residues" evidence="1">
    <location>
        <begin position="426"/>
        <end position="449"/>
    </location>
</feature>
<accession>A0A1X2IGC4</accession>
<protein>
    <recommendedName>
        <fullName evidence="2">Chromo domain-containing protein</fullName>
    </recommendedName>
</protein>
<feature type="compositionally biased region" description="Low complexity" evidence="1">
    <location>
        <begin position="399"/>
        <end position="414"/>
    </location>
</feature>
<evidence type="ECO:0000256" key="1">
    <source>
        <dbReference type="SAM" id="MobiDB-lite"/>
    </source>
</evidence>
<name>A0A1X2IGC4_9FUNG</name>
<dbReference type="InterPro" id="IPR000953">
    <property type="entry name" value="Chromo/chromo_shadow_dom"/>
</dbReference>
<dbReference type="Pfam" id="PF00385">
    <property type="entry name" value="Chromo"/>
    <property type="match status" value="1"/>
</dbReference>
<gene>
    <name evidence="3" type="ORF">BCR42DRAFT_451847</name>
</gene>